<keyword evidence="4" id="KW-0410">Iron transport</keyword>
<dbReference type="Pfam" id="PF07715">
    <property type="entry name" value="Plug"/>
    <property type="match status" value="1"/>
</dbReference>
<gene>
    <name evidence="18" type="ORF">G5B46_18685</name>
</gene>
<name>A0A6G4R1Q1_9CAUL</name>
<proteinExistence type="inferred from homology"/>
<dbReference type="CDD" id="cd01347">
    <property type="entry name" value="ligand_gated_channel"/>
    <property type="match status" value="1"/>
</dbReference>
<dbReference type="Gene3D" id="2.40.170.20">
    <property type="entry name" value="TonB-dependent receptor, beta-barrel domain"/>
    <property type="match status" value="1"/>
</dbReference>
<evidence type="ECO:0000259" key="17">
    <source>
        <dbReference type="Pfam" id="PF07715"/>
    </source>
</evidence>
<evidence type="ECO:0000256" key="12">
    <source>
        <dbReference type="PROSITE-ProRule" id="PRU01360"/>
    </source>
</evidence>
<keyword evidence="10 12" id="KW-0472">Membrane</keyword>
<dbReference type="EMBL" id="JAAKGT010000010">
    <property type="protein sequence ID" value="NGM51643.1"/>
    <property type="molecule type" value="Genomic_DNA"/>
</dbReference>
<feature type="signal peptide" evidence="15">
    <location>
        <begin position="1"/>
        <end position="42"/>
    </location>
</feature>
<keyword evidence="9 14" id="KW-0798">TonB box</keyword>
<feature type="short sequence motif" description="TonB C-terminal box" evidence="13">
    <location>
        <begin position="812"/>
        <end position="829"/>
    </location>
</feature>
<dbReference type="SUPFAM" id="SSF56935">
    <property type="entry name" value="Porins"/>
    <property type="match status" value="1"/>
</dbReference>
<evidence type="ECO:0000256" key="2">
    <source>
        <dbReference type="ARBA" id="ARBA00022448"/>
    </source>
</evidence>
<evidence type="ECO:0000256" key="14">
    <source>
        <dbReference type="RuleBase" id="RU003357"/>
    </source>
</evidence>
<evidence type="ECO:0000256" key="3">
    <source>
        <dbReference type="ARBA" id="ARBA00022452"/>
    </source>
</evidence>
<keyword evidence="18" id="KW-0675">Receptor</keyword>
<evidence type="ECO:0000256" key="11">
    <source>
        <dbReference type="ARBA" id="ARBA00023237"/>
    </source>
</evidence>
<keyword evidence="7" id="KW-0408">Iron</keyword>
<evidence type="ECO:0000256" key="8">
    <source>
        <dbReference type="ARBA" id="ARBA00023065"/>
    </source>
</evidence>
<dbReference type="PROSITE" id="PS01156">
    <property type="entry name" value="TONB_DEPENDENT_REC_2"/>
    <property type="match status" value="1"/>
</dbReference>
<dbReference type="InterPro" id="IPR000531">
    <property type="entry name" value="Beta-barrel_TonB"/>
</dbReference>
<dbReference type="PANTHER" id="PTHR32552:SF89">
    <property type="entry name" value="CATECHOLATE SIDEROPHORE RECEPTOR FIU"/>
    <property type="match status" value="1"/>
</dbReference>
<evidence type="ECO:0000256" key="1">
    <source>
        <dbReference type="ARBA" id="ARBA00004571"/>
    </source>
</evidence>
<dbReference type="PROSITE" id="PS52016">
    <property type="entry name" value="TONB_DEPENDENT_REC_3"/>
    <property type="match status" value="1"/>
</dbReference>
<keyword evidence="8" id="KW-0406">Ion transport</keyword>
<evidence type="ECO:0000259" key="16">
    <source>
        <dbReference type="Pfam" id="PF00593"/>
    </source>
</evidence>
<feature type="chain" id="PRO_5026303141" evidence="15">
    <location>
        <begin position="43"/>
        <end position="829"/>
    </location>
</feature>
<evidence type="ECO:0000256" key="10">
    <source>
        <dbReference type="ARBA" id="ARBA00023136"/>
    </source>
</evidence>
<dbReference type="PANTHER" id="PTHR32552">
    <property type="entry name" value="FERRICHROME IRON RECEPTOR-RELATED"/>
    <property type="match status" value="1"/>
</dbReference>
<dbReference type="InterPro" id="IPR039426">
    <property type="entry name" value="TonB-dep_rcpt-like"/>
</dbReference>
<reference evidence="18" key="1">
    <citation type="submission" date="2020-02" db="EMBL/GenBank/DDBJ databases">
        <authorList>
            <person name="Gao J."/>
            <person name="Sun J."/>
        </authorList>
    </citation>
    <scope>NUCLEOTIDE SEQUENCE</scope>
    <source>
        <strain evidence="18">602-2</strain>
    </source>
</reference>
<dbReference type="InterPro" id="IPR036942">
    <property type="entry name" value="Beta-barrel_TonB_sf"/>
</dbReference>
<evidence type="ECO:0000256" key="5">
    <source>
        <dbReference type="ARBA" id="ARBA00022692"/>
    </source>
</evidence>
<dbReference type="InterPro" id="IPR012910">
    <property type="entry name" value="Plug_dom"/>
</dbReference>
<dbReference type="AlphaFoldDB" id="A0A6G4R1Q1"/>
<evidence type="ECO:0000256" key="4">
    <source>
        <dbReference type="ARBA" id="ARBA00022496"/>
    </source>
</evidence>
<comment type="caution">
    <text evidence="18">The sequence shown here is derived from an EMBL/GenBank/DDBJ whole genome shotgun (WGS) entry which is preliminary data.</text>
</comment>
<dbReference type="Pfam" id="PF00593">
    <property type="entry name" value="TonB_dep_Rec_b-barrel"/>
    <property type="match status" value="1"/>
</dbReference>
<dbReference type="InterPro" id="IPR010917">
    <property type="entry name" value="TonB_rcpt_CS"/>
</dbReference>
<evidence type="ECO:0000256" key="6">
    <source>
        <dbReference type="ARBA" id="ARBA00022729"/>
    </source>
</evidence>
<keyword evidence="3 12" id="KW-1134">Transmembrane beta strand</keyword>
<organism evidence="18">
    <name type="scientific">Caulobacter sp. 602-2</name>
    <dbReference type="NCBI Taxonomy" id="2710887"/>
    <lineage>
        <taxon>Bacteria</taxon>
        <taxon>Pseudomonadati</taxon>
        <taxon>Pseudomonadota</taxon>
        <taxon>Alphaproteobacteria</taxon>
        <taxon>Caulobacterales</taxon>
        <taxon>Caulobacteraceae</taxon>
        <taxon>Caulobacter</taxon>
    </lineage>
</organism>
<feature type="domain" description="TonB-dependent receptor plug" evidence="17">
    <location>
        <begin position="70"/>
        <end position="177"/>
    </location>
</feature>
<comment type="subcellular location">
    <subcellularLocation>
        <location evidence="1 12">Cell outer membrane</location>
        <topology evidence="1 12">Multi-pass membrane protein</topology>
    </subcellularLocation>
</comment>
<evidence type="ECO:0000256" key="13">
    <source>
        <dbReference type="PROSITE-ProRule" id="PRU10144"/>
    </source>
</evidence>
<evidence type="ECO:0000256" key="9">
    <source>
        <dbReference type="ARBA" id="ARBA00023077"/>
    </source>
</evidence>
<dbReference type="GO" id="GO:0015344">
    <property type="term" value="F:siderophore uptake transmembrane transporter activity"/>
    <property type="evidence" value="ECO:0007669"/>
    <property type="project" value="TreeGrafter"/>
</dbReference>
<evidence type="ECO:0000256" key="7">
    <source>
        <dbReference type="ARBA" id="ARBA00023004"/>
    </source>
</evidence>
<dbReference type="Gene3D" id="2.170.130.10">
    <property type="entry name" value="TonB-dependent receptor, plug domain"/>
    <property type="match status" value="1"/>
</dbReference>
<keyword evidence="6 15" id="KW-0732">Signal</keyword>
<comment type="similarity">
    <text evidence="12 14">Belongs to the TonB-dependent receptor family.</text>
</comment>
<evidence type="ECO:0000313" key="18">
    <source>
        <dbReference type="EMBL" id="NGM51643.1"/>
    </source>
</evidence>
<protein>
    <submittedName>
        <fullName evidence="18">TonB-dependent receptor</fullName>
    </submittedName>
</protein>
<feature type="domain" description="TonB-dependent receptor-like beta-barrel" evidence="16">
    <location>
        <begin position="356"/>
        <end position="794"/>
    </location>
</feature>
<evidence type="ECO:0000256" key="15">
    <source>
        <dbReference type="SAM" id="SignalP"/>
    </source>
</evidence>
<sequence length="829" mass="89853">MLTFSGSRQRMRGSLHMKTKKIACLASTALVGSLLASTAAFAQSTGTDAVEAIVVTATTTRNQNGAIVSQTVPKARSTITQEFISRQVPGQTVLDSLNLMPGVNFTNNDAFGSAGGDINIRGFDSQRVALLQDGIPLNDSGNYAIYPNQQLDSELISKVDVNLGTTDVDSPTAAAAGGTINYVTRKPSEDFGATIELQGGQQNFKRFFGVIDTGAVGPLGTSAWISYAEAKNDVFNGPGKIHKKQFNARIYQPIGDNGDFVSLIANYNENRNNFINRMSLAAFQAGTGVGYTDSVSGTSAAGACNRATPVAGTAQVDLNTGTCYKYNINPSNTGNIRGQSLFHIGENLIVTADPYFQYTLANGGGRALFREDGTGTGNGFIRGSSLTGALDLNGDGDTLDTVLLYGPNITNTRRYGITSSAIWKFSDSQSIRAAYTYDTANHRQTGQYTTFDLQMNPNDVFGGKDGYGQAIRLSDGSILRRRDRVSVATLNQFSAEYRGKFIEDKLLVNVGIRAPFFKRDLNNFCYQVDTFNAYCTNQAPTAVAGSDDGNGQTLVTLPGQGTTQYGRPRKFTRKYDDILPNVGASYKFTDSQSIYVSYAQTLSAPRTDDLYDRKMTDPDPETANVYDIGYRFQNSTVLFAASVYYNDFTNRIERAFNEQDNIAFSVNVGDVVLKGFDAQFGVRPASYIGFYASFSYVDSEIQSNIPGTSLGSTLPTKGKELYETPKYQGGLRVDWDVTDAFSVGVQAKYVGERWTNLTNTEKVPSYALLDLDARYTLEAIGAKGSYVQLNVKNLTDEKYLGDLSVNPSGTGLGQPGYPRTVMVTLHAKF</sequence>
<keyword evidence="2 12" id="KW-0813">Transport</keyword>
<dbReference type="InterPro" id="IPR037066">
    <property type="entry name" value="Plug_dom_sf"/>
</dbReference>
<keyword evidence="5 12" id="KW-0812">Transmembrane</keyword>
<keyword evidence="11 12" id="KW-0998">Cell outer membrane</keyword>
<accession>A0A6G4R1Q1</accession>
<dbReference type="GO" id="GO:0009279">
    <property type="term" value="C:cell outer membrane"/>
    <property type="evidence" value="ECO:0007669"/>
    <property type="project" value="UniProtKB-SubCell"/>
</dbReference>